<dbReference type="PANTHER" id="PTHR43289:SF34">
    <property type="entry name" value="SERINE_THREONINE-PROTEIN KINASE YBDM-RELATED"/>
    <property type="match status" value="1"/>
</dbReference>
<sequence length="778" mass="80133">MSMGIVRAAAMVRDVWSGLSGGGVAEFSVFTALEAGDPRRIGKYRIVARLGAGGMGRVFLGRSPGGRALAVKVVREELAEDAAFRQRFTREVATARRVTGFFTATVVDADPQGTPAWLATEYVPGMHLGDAVAAHGRWPEASVLALGAGLAEALEAIHDAGVIHRDLKPSNVLLAPDGPRVIDFGISAAAEMSALTQSGTVVGTPGFMSPEQLASGEPVRPASDVFSLGAVLAFAATGSGPFGAGAAQALNYRIVHEQPDLRALPPVLGAVVARCLAKEPGQRPAVASLVEEFDGAFREGAQEGPRFLSGHSWLPQPVAEALQEHRRVGAGAGGGGDPAAPHSPTRTSEPVGPARPPAPVHPPTALASPAPAPPASSPSSPAIPPDVPPPGRTRRRALLSLAGLATAGVGYTGFQLLGGNGADSGGDSSGDGPATRSRKSGTQRWSLPGFVVTTNAELVDGTLHVGGGVPHTVYALDPATGEERGAFPVKEAVESLAAADGLVYVGAYDGVVYALDAATGKQRWTFRTKSDKTAPSLTAAGGTVYAGSGEADLHALDGATGEQRWAVPFPDRDWLPPAPPAVVRGTVYLGTSGGRLHALDTGTGKRRWAFPTRESVRSTAKVAGDTVHLADNGGNLYALDAATGRQRWIFSTRAGWASSPAVTESTVFTCDVEGKLYAVDAATGKQRWTLPTQGKAPEPVVAEGTVCVAGGDGLLYAVDAATGKQRWAYQTEAVTGSDKDKPKAALLSTPVIADGAVYCSVRGHRGLKEDYSLYAVTL</sequence>
<dbReference type="Pfam" id="PF00069">
    <property type="entry name" value="Pkinase"/>
    <property type="match status" value="1"/>
</dbReference>
<dbReference type="InterPro" id="IPR008271">
    <property type="entry name" value="Ser/Thr_kinase_AS"/>
</dbReference>
<evidence type="ECO:0000256" key="6">
    <source>
        <dbReference type="SAM" id="MobiDB-lite"/>
    </source>
</evidence>
<dbReference type="Pfam" id="PF13360">
    <property type="entry name" value="PQQ_2"/>
    <property type="match status" value="2"/>
</dbReference>
<dbReference type="PROSITE" id="PS00107">
    <property type="entry name" value="PROTEIN_KINASE_ATP"/>
    <property type="match status" value="1"/>
</dbReference>
<feature type="region of interest" description="Disordered" evidence="6">
    <location>
        <begin position="328"/>
        <end position="393"/>
    </location>
</feature>
<dbReference type="SUPFAM" id="SSF50998">
    <property type="entry name" value="Quinoprotein alcohol dehydrogenase-like"/>
    <property type="match status" value="2"/>
</dbReference>
<reference evidence="8 9" key="1">
    <citation type="submission" date="2021-10" db="EMBL/GenBank/DDBJ databases">
        <title>Streptomyces gossypii sp. nov., isolated from soil collected from cotton field.</title>
        <authorList>
            <person name="Ge X."/>
            <person name="Chen X."/>
            <person name="Liu W."/>
        </authorList>
    </citation>
    <scope>NUCLEOTIDE SEQUENCE [LARGE SCALE GENOMIC DNA]</scope>
    <source>
        <strain evidence="8 9">N2-109</strain>
    </source>
</reference>
<feature type="domain" description="Protein kinase" evidence="7">
    <location>
        <begin position="44"/>
        <end position="314"/>
    </location>
</feature>
<dbReference type="Gene3D" id="3.30.200.20">
    <property type="entry name" value="Phosphorylase Kinase, domain 1"/>
    <property type="match status" value="1"/>
</dbReference>
<keyword evidence="2 5" id="KW-0547">Nucleotide-binding</keyword>
<dbReference type="Gene3D" id="1.10.510.10">
    <property type="entry name" value="Transferase(Phosphotransferase) domain 1"/>
    <property type="match status" value="1"/>
</dbReference>
<dbReference type="SMART" id="SM00220">
    <property type="entry name" value="S_TKc"/>
    <property type="match status" value="1"/>
</dbReference>
<dbReference type="InterPro" id="IPR011009">
    <property type="entry name" value="Kinase-like_dom_sf"/>
</dbReference>
<name>A0ABT2JMN6_9ACTN</name>
<dbReference type="InterPro" id="IPR011047">
    <property type="entry name" value="Quinoprotein_ADH-like_sf"/>
</dbReference>
<proteinExistence type="predicted"/>
<evidence type="ECO:0000259" key="7">
    <source>
        <dbReference type="PROSITE" id="PS50011"/>
    </source>
</evidence>
<evidence type="ECO:0000256" key="2">
    <source>
        <dbReference type="ARBA" id="ARBA00022741"/>
    </source>
</evidence>
<dbReference type="CDD" id="cd14014">
    <property type="entry name" value="STKc_PknB_like"/>
    <property type="match status" value="1"/>
</dbReference>
<feature type="compositionally biased region" description="Pro residues" evidence="6">
    <location>
        <begin position="370"/>
        <end position="391"/>
    </location>
</feature>
<comment type="caution">
    <text evidence="8">The sequence shown here is derived from an EMBL/GenBank/DDBJ whole genome shotgun (WGS) entry which is preliminary data.</text>
</comment>
<dbReference type="PROSITE" id="PS50011">
    <property type="entry name" value="PROTEIN_KINASE_DOM"/>
    <property type="match status" value="1"/>
</dbReference>
<dbReference type="RefSeq" id="WP_260216136.1">
    <property type="nucleotide sequence ID" value="NZ_JAJAGO010000002.1"/>
</dbReference>
<dbReference type="SMART" id="SM00564">
    <property type="entry name" value="PQQ"/>
    <property type="match status" value="7"/>
</dbReference>
<evidence type="ECO:0000313" key="8">
    <source>
        <dbReference type="EMBL" id="MCT2589148.1"/>
    </source>
</evidence>
<keyword evidence="4 5" id="KW-0067">ATP-binding</keyword>
<protein>
    <submittedName>
        <fullName evidence="8">PQQ-binding-like beta-propeller repeat protein</fullName>
    </submittedName>
</protein>
<evidence type="ECO:0000256" key="4">
    <source>
        <dbReference type="ARBA" id="ARBA00022840"/>
    </source>
</evidence>
<keyword evidence="9" id="KW-1185">Reference proteome</keyword>
<feature type="binding site" evidence="5">
    <location>
        <position position="72"/>
    </location>
    <ligand>
        <name>ATP</name>
        <dbReference type="ChEBI" id="CHEBI:30616"/>
    </ligand>
</feature>
<dbReference type="Proteomes" id="UP001156389">
    <property type="component" value="Unassembled WGS sequence"/>
</dbReference>
<feature type="region of interest" description="Disordered" evidence="6">
    <location>
        <begin position="422"/>
        <end position="446"/>
    </location>
</feature>
<dbReference type="PROSITE" id="PS00108">
    <property type="entry name" value="PROTEIN_KINASE_ST"/>
    <property type="match status" value="1"/>
</dbReference>
<dbReference type="SUPFAM" id="SSF56112">
    <property type="entry name" value="Protein kinase-like (PK-like)"/>
    <property type="match status" value="1"/>
</dbReference>
<dbReference type="InterPro" id="IPR018391">
    <property type="entry name" value="PQQ_b-propeller_rpt"/>
</dbReference>
<evidence type="ECO:0000313" key="9">
    <source>
        <dbReference type="Proteomes" id="UP001156389"/>
    </source>
</evidence>
<evidence type="ECO:0000256" key="1">
    <source>
        <dbReference type="ARBA" id="ARBA00022679"/>
    </source>
</evidence>
<feature type="compositionally biased region" description="Pro residues" evidence="6">
    <location>
        <begin position="353"/>
        <end position="362"/>
    </location>
</feature>
<gene>
    <name evidence="8" type="ORF">LHJ74_04215</name>
</gene>
<dbReference type="InterPro" id="IPR015943">
    <property type="entry name" value="WD40/YVTN_repeat-like_dom_sf"/>
</dbReference>
<dbReference type="InterPro" id="IPR002372">
    <property type="entry name" value="PQQ_rpt_dom"/>
</dbReference>
<organism evidence="8 9">
    <name type="scientific">Streptomyces gossypii</name>
    <dbReference type="NCBI Taxonomy" id="2883101"/>
    <lineage>
        <taxon>Bacteria</taxon>
        <taxon>Bacillati</taxon>
        <taxon>Actinomycetota</taxon>
        <taxon>Actinomycetes</taxon>
        <taxon>Kitasatosporales</taxon>
        <taxon>Streptomycetaceae</taxon>
        <taxon>Streptomyces</taxon>
    </lineage>
</organism>
<dbReference type="InterPro" id="IPR017441">
    <property type="entry name" value="Protein_kinase_ATP_BS"/>
</dbReference>
<dbReference type="EMBL" id="JAJAGO010000002">
    <property type="protein sequence ID" value="MCT2589148.1"/>
    <property type="molecule type" value="Genomic_DNA"/>
</dbReference>
<keyword evidence="3" id="KW-0418">Kinase</keyword>
<dbReference type="PANTHER" id="PTHR43289">
    <property type="entry name" value="MITOGEN-ACTIVATED PROTEIN KINASE KINASE KINASE 20-RELATED"/>
    <property type="match status" value="1"/>
</dbReference>
<dbReference type="InterPro" id="IPR000719">
    <property type="entry name" value="Prot_kinase_dom"/>
</dbReference>
<evidence type="ECO:0000256" key="5">
    <source>
        <dbReference type="PROSITE-ProRule" id="PRU10141"/>
    </source>
</evidence>
<accession>A0ABT2JMN6</accession>
<dbReference type="Gene3D" id="2.130.10.10">
    <property type="entry name" value="YVTN repeat-like/Quinoprotein amine dehydrogenase"/>
    <property type="match status" value="2"/>
</dbReference>
<keyword evidence="1" id="KW-0808">Transferase</keyword>
<evidence type="ECO:0000256" key="3">
    <source>
        <dbReference type="ARBA" id="ARBA00022777"/>
    </source>
</evidence>